<comment type="subcellular location">
    <subcellularLocation>
        <location evidence="1">Membrane</location>
        <topology evidence="1">Multi-pass membrane protein</topology>
    </subcellularLocation>
</comment>
<evidence type="ECO:0000256" key="2">
    <source>
        <dbReference type="ARBA" id="ARBA00022692"/>
    </source>
</evidence>
<dbReference type="PANTHER" id="PTHR32089:SF112">
    <property type="entry name" value="LYSOZYME-LIKE PROTEIN-RELATED"/>
    <property type="match status" value="1"/>
</dbReference>
<keyword evidence="5 7" id="KW-0807">Transducer</keyword>
<dbReference type="GeneID" id="77255667"/>
<dbReference type="EMBL" id="CP020931">
    <property type="protein sequence ID" value="ARM83782.1"/>
    <property type="molecule type" value="Genomic_DNA"/>
</dbReference>
<evidence type="ECO:0000256" key="5">
    <source>
        <dbReference type="ARBA" id="ARBA00023224"/>
    </source>
</evidence>
<dbReference type="PROSITE" id="PS50111">
    <property type="entry name" value="CHEMOTAXIS_TRANSDUC_2"/>
    <property type="match status" value="1"/>
</dbReference>
<keyword evidence="2 8" id="KW-0812">Transmembrane</keyword>
<sequence length="668" mass="72591">MRKISVIHRLYLGFGLLCVIIAGWGLFNGNMMTSISEGTSAVKERIFPFQRAVQAVEATTGGSGMAVISLARVRDNQELGSRYGRLIDKMTALDKQVTSLAAEAGEIRLLTGFEEPAQQYREALGTLQKQAARLSEHQAEVIRVSESVNRDLSDFLAKASEMKQLLLREASAPAGSDIYLKDLLMTVMGNLSNIELLIMQLVSTDDAERLKAVVENLRFNTVTVEQDIEAIIGEIASLESLAPIASDFFESVNSEAGIVSQYYDYRSNLLAVNSTVADIEAGLDNLNSHIDRMVTAAGEAAVQTVDNLDATARFSEQLVYYLVPLILFIAVVISVWLGRLISIPLRATVNHLSAMAGGDYSRELTFRANGEFIELKESANKLAAAMREVLGSLQKAGGEITGVAASNADFSHDLSQRIRGQADDLNSIATAMTEMEASCHHVAESVRDTHQLVESVNSRVDESKETANANMECVNELEEQIQQTSGKLKKLESASHDIGRITESIDEIANQTNLLALNAAIESARAGEFGRGFAVVADEVRQLAQKTTSSTDTIRGLVNRLQGDAAEAVSSMEDSFQRLESVKSLITDASKGVETIREAVDQIRNSAEHVRTGMDEQEDVSRSVSRNVTEISGSSSENLAEIEQLVATSDQLKASMSDIEALIGRFRV</sequence>
<dbReference type="InterPro" id="IPR003660">
    <property type="entry name" value="HAMP_dom"/>
</dbReference>
<organism evidence="11 12">
    <name type="scientific">Marinobacter salarius</name>
    <dbReference type="NCBI Taxonomy" id="1420917"/>
    <lineage>
        <taxon>Bacteria</taxon>
        <taxon>Pseudomonadati</taxon>
        <taxon>Pseudomonadota</taxon>
        <taxon>Gammaproteobacteria</taxon>
        <taxon>Pseudomonadales</taxon>
        <taxon>Marinobacteraceae</taxon>
        <taxon>Marinobacter</taxon>
    </lineage>
</organism>
<accession>A0A1W6K8X0</accession>
<dbReference type="RefSeq" id="WP_085680145.1">
    <property type="nucleotide sequence ID" value="NZ_CP020931.1"/>
</dbReference>
<feature type="transmembrane region" description="Helical" evidence="8">
    <location>
        <begin position="7"/>
        <end position="27"/>
    </location>
</feature>
<dbReference type="PROSITE" id="PS50885">
    <property type="entry name" value="HAMP"/>
    <property type="match status" value="1"/>
</dbReference>
<evidence type="ECO:0000256" key="7">
    <source>
        <dbReference type="PROSITE-ProRule" id="PRU00284"/>
    </source>
</evidence>
<dbReference type="Gene3D" id="1.10.287.950">
    <property type="entry name" value="Methyl-accepting chemotaxis protein"/>
    <property type="match status" value="1"/>
</dbReference>
<reference evidence="11 12" key="1">
    <citation type="submission" date="2017-04" db="EMBL/GenBank/DDBJ databases">
        <title>Genome Sequence of Marinobacter salarius strain SMR5 Isolated from a culture of the Diatom Skeletonema marinoi.</title>
        <authorList>
            <person name="Topel M."/>
            <person name="Pinder M.I.M."/>
            <person name="Johansson O.N."/>
            <person name="Kourtchenko O."/>
            <person name="Godhe A."/>
            <person name="Clarke A.K."/>
        </authorList>
    </citation>
    <scope>NUCLEOTIDE SEQUENCE [LARGE SCALE GENOMIC DNA]</scope>
    <source>
        <strain evidence="11 12">SMR5</strain>
    </source>
</reference>
<evidence type="ECO:0000256" key="4">
    <source>
        <dbReference type="ARBA" id="ARBA00023136"/>
    </source>
</evidence>
<evidence type="ECO:0000256" key="8">
    <source>
        <dbReference type="SAM" id="Phobius"/>
    </source>
</evidence>
<dbReference type="Pfam" id="PF00015">
    <property type="entry name" value="MCPsignal"/>
    <property type="match status" value="1"/>
</dbReference>
<dbReference type="SMART" id="SM00283">
    <property type="entry name" value="MA"/>
    <property type="match status" value="1"/>
</dbReference>
<dbReference type="Proteomes" id="UP000193100">
    <property type="component" value="Chromosome"/>
</dbReference>
<dbReference type="STRING" id="1420917.AU15_18475"/>
<evidence type="ECO:0000256" key="3">
    <source>
        <dbReference type="ARBA" id="ARBA00022989"/>
    </source>
</evidence>
<feature type="domain" description="Methyl-accepting transducer" evidence="9">
    <location>
        <begin position="396"/>
        <end position="632"/>
    </location>
</feature>
<dbReference type="GO" id="GO:0007165">
    <property type="term" value="P:signal transduction"/>
    <property type="evidence" value="ECO:0007669"/>
    <property type="project" value="UniProtKB-KW"/>
</dbReference>
<feature type="transmembrane region" description="Helical" evidence="8">
    <location>
        <begin position="318"/>
        <end position="337"/>
    </location>
</feature>
<comment type="similarity">
    <text evidence="6">Belongs to the methyl-accepting chemotaxis (MCP) protein family.</text>
</comment>
<dbReference type="FunFam" id="1.10.287.950:FF:000001">
    <property type="entry name" value="Methyl-accepting chemotaxis sensory transducer"/>
    <property type="match status" value="1"/>
</dbReference>
<evidence type="ECO:0000256" key="1">
    <source>
        <dbReference type="ARBA" id="ARBA00004141"/>
    </source>
</evidence>
<evidence type="ECO:0000313" key="11">
    <source>
        <dbReference type="EMBL" id="ARM83782.1"/>
    </source>
</evidence>
<keyword evidence="4 8" id="KW-0472">Membrane</keyword>
<evidence type="ECO:0000259" key="10">
    <source>
        <dbReference type="PROSITE" id="PS50885"/>
    </source>
</evidence>
<dbReference type="AlphaFoldDB" id="A0A1W6K8X0"/>
<dbReference type="PANTHER" id="PTHR32089">
    <property type="entry name" value="METHYL-ACCEPTING CHEMOTAXIS PROTEIN MCPB"/>
    <property type="match status" value="1"/>
</dbReference>
<feature type="domain" description="HAMP" evidence="10">
    <location>
        <begin position="339"/>
        <end position="391"/>
    </location>
</feature>
<proteinExistence type="inferred from homology"/>
<evidence type="ECO:0000256" key="6">
    <source>
        <dbReference type="ARBA" id="ARBA00029447"/>
    </source>
</evidence>
<dbReference type="SUPFAM" id="SSF58104">
    <property type="entry name" value="Methyl-accepting chemotaxis protein (MCP) signaling domain"/>
    <property type="match status" value="1"/>
</dbReference>
<evidence type="ECO:0000313" key="12">
    <source>
        <dbReference type="Proteomes" id="UP000193100"/>
    </source>
</evidence>
<dbReference type="CDD" id="cd11386">
    <property type="entry name" value="MCP_signal"/>
    <property type="match status" value="1"/>
</dbReference>
<evidence type="ECO:0000259" key="9">
    <source>
        <dbReference type="PROSITE" id="PS50111"/>
    </source>
</evidence>
<dbReference type="GO" id="GO:0006935">
    <property type="term" value="P:chemotaxis"/>
    <property type="evidence" value="ECO:0007669"/>
    <property type="project" value="UniProtKB-ARBA"/>
</dbReference>
<keyword evidence="3 8" id="KW-1133">Transmembrane helix</keyword>
<protein>
    <submittedName>
        <fullName evidence="11">Methyl-accepting chemotaxis protein CtpH</fullName>
    </submittedName>
</protein>
<dbReference type="GO" id="GO:0016020">
    <property type="term" value="C:membrane"/>
    <property type="evidence" value="ECO:0007669"/>
    <property type="project" value="UniProtKB-SubCell"/>
</dbReference>
<dbReference type="InterPro" id="IPR004089">
    <property type="entry name" value="MCPsignal_dom"/>
</dbReference>
<gene>
    <name evidence="11" type="primary">ctpH</name>
    <name evidence="11" type="ORF">MARSALSMR5_01701</name>
</gene>
<name>A0A1W6K8X0_9GAMM</name>